<dbReference type="InterPro" id="IPR010619">
    <property type="entry name" value="ThrE-like_N"/>
</dbReference>
<evidence type="ECO:0000313" key="10">
    <source>
        <dbReference type="Proteomes" id="UP001185092"/>
    </source>
</evidence>
<organism evidence="9 10">
    <name type="scientific">Aureibacter tunicatorum</name>
    <dbReference type="NCBI Taxonomy" id="866807"/>
    <lineage>
        <taxon>Bacteria</taxon>
        <taxon>Pseudomonadati</taxon>
        <taxon>Bacteroidota</taxon>
        <taxon>Cytophagia</taxon>
        <taxon>Cytophagales</taxon>
        <taxon>Persicobacteraceae</taxon>
        <taxon>Aureibacter</taxon>
    </lineage>
</organism>
<keyword evidence="10" id="KW-1185">Reference proteome</keyword>
<feature type="domain" description="Threonine/serine exporter-like N-terminal" evidence="8">
    <location>
        <begin position="12"/>
        <end position="251"/>
    </location>
</feature>
<evidence type="ECO:0000256" key="3">
    <source>
        <dbReference type="ARBA" id="ARBA00022692"/>
    </source>
</evidence>
<dbReference type="RefSeq" id="WP_309938666.1">
    <property type="nucleotide sequence ID" value="NZ_AP025305.1"/>
</dbReference>
<dbReference type="Proteomes" id="UP001185092">
    <property type="component" value="Unassembled WGS sequence"/>
</dbReference>
<evidence type="ECO:0000256" key="4">
    <source>
        <dbReference type="ARBA" id="ARBA00022989"/>
    </source>
</evidence>
<protein>
    <submittedName>
        <fullName evidence="9">Uncharacterized membrane protein YjjP (DUF1212 family)</fullName>
    </submittedName>
</protein>
<keyword evidence="4 7" id="KW-1133">Transmembrane helix</keyword>
<keyword evidence="3 7" id="KW-0812">Transmembrane</keyword>
<dbReference type="GO" id="GO:0005886">
    <property type="term" value="C:plasma membrane"/>
    <property type="evidence" value="ECO:0007669"/>
    <property type="project" value="UniProtKB-SubCell"/>
</dbReference>
<keyword evidence="5 7" id="KW-0472">Membrane</keyword>
<dbReference type="PANTHER" id="PTHR34390:SF2">
    <property type="entry name" value="SUCCINATE TRANSPORTER SUBUNIT YJJP-RELATED"/>
    <property type="match status" value="1"/>
</dbReference>
<feature type="transmembrane region" description="Helical" evidence="7">
    <location>
        <begin position="232"/>
        <end position="254"/>
    </location>
</feature>
<evidence type="ECO:0000256" key="2">
    <source>
        <dbReference type="ARBA" id="ARBA00022475"/>
    </source>
</evidence>
<evidence type="ECO:0000313" key="9">
    <source>
        <dbReference type="EMBL" id="MDR6239123.1"/>
    </source>
</evidence>
<evidence type="ECO:0000256" key="5">
    <source>
        <dbReference type="ARBA" id="ARBA00023136"/>
    </source>
</evidence>
<dbReference type="GO" id="GO:0022857">
    <property type="term" value="F:transmembrane transporter activity"/>
    <property type="evidence" value="ECO:0007669"/>
    <property type="project" value="InterPro"/>
</dbReference>
<feature type="transmembrane region" description="Helical" evidence="7">
    <location>
        <begin position="117"/>
        <end position="138"/>
    </location>
</feature>
<feature type="transmembrane region" description="Helical" evidence="7">
    <location>
        <begin position="173"/>
        <end position="191"/>
    </location>
</feature>
<proteinExistence type="inferred from homology"/>
<feature type="transmembrane region" description="Helical" evidence="7">
    <location>
        <begin position="197"/>
        <end position="220"/>
    </location>
</feature>
<keyword evidence="2" id="KW-1003">Cell membrane</keyword>
<evidence type="ECO:0000256" key="1">
    <source>
        <dbReference type="ARBA" id="ARBA00004651"/>
    </source>
</evidence>
<evidence type="ECO:0000256" key="7">
    <source>
        <dbReference type="SAM" id="Phobius"/>
    </source>
</evidence>
<dbReference type="GO" id="GO:0015744">
    <property type="term" value="P:succinate transport"/>
    <property type="evidence" value="ECO:0007669"/>
    <property type="project" value="TreeGrafter"/>
</dbReference>
<comment type="caution">
    <text evidence="9">The sequence shown here is derived from an EMBL/GenBank/DDBJ whole genome shotgun (WGS) entry which is preliminary data.</text>
</comment>
<evidence type="ECO:0000259" key="8">
    <source>
        <dbReference type="Pfam" id="PF06738"/>
    </source>
</evidence>
<accession>A0AAE3XNC6</accession>
<sequence>MDSNKNEKVMLIMLEFTKAVISCGGHTTRINSSLNRISKKFNLEFDLLITYRGVCISVWKKESPCSKISGACSYAFKSINMNMLSLLNHLTWDILEKDITEDEILNRIEEIKKTGRYSPLLTSLSVSLSCAGFCYLFGGKYIEMPFTFIGAFLGMQTKIFLTKHQINHYLTPIFSAFVASFVAGLLLQMCFGEISRFVISTCVLFLIPGVAIITATADAFHGYNDSSISRLLSAFGILTGIAIGIVFSITILGFKNWM</sequence>
<reference evidence="9" key="1">
    <citation type="submission" date="2023-07" db="EMBL/GenBank/DDBJ databases">
        <title>Genomic Encyclopedia of Type Strains, Phase IV (KMG-IV): sequencing the most valuable type-strain genomes for metagenomic binning, comparative biology and taxonomic classification.</title>
        <authorList>
            <person name="Goeker M."/>
        </authorList>
    </citation>
    <scope>NUCLEOTIDE SEQUENCE</scope>
    <source>
        <strain evidence="9">DSM 26174</strain>
    </source>
</reference>
<dbReference type="AlphaFoldDB" id="A0AAE3XNC6"/>
<dbReference type="PANTHER" id="PTHR34390">
    <property type="entry name" value="UPF0442 PROTEIN YJJB-RELATED"/>
    <property type="match status" value="1"/>
</dbReference>
<comment type="subcellular location">
    <subcellularLocation>
        <location evidence="1">Cell membrane</location>
        <topology evidence="1">Multi-pass membrane protein</topology>
    </subcellularLocation>
</comment>
<comment type="similarity">
    <text evidence="6">Belongs to the ThrE exporter (TC 2.A.79) family.</text>
</comment>
<dbReference type="InterPro" id="IPR050539">
    <property type="entry name" value="ThrE_Dicarb/AminoAcid_Exp"/>
</dbReference>
<evidence type="ECO:0000256" key="6">
    <source>
        <dbReference type="ARBA" id="ARBA00034125"/>
    </source>
</evidence>
<dbReference type="Pfam" id="PF06738">
    <property type="entry name" value="ThrE"/>
    <property type="match status" value="1"/>
</dbReference>
<gene>
    <name evidence="9" type="ORF">HNQ88_002160</name>
</gene>
<name>A0AAE3XNC6_9BACT</name>
<dbReference type="EMBL" id="JAVDQD010000002">
    <property type="protein sequence ID" value="MDR6239123.1"/>
    <property type="molecule type" value="Genomic_DNA"/>
</dbReference>